<protein>
    <submittedName>
        <fullName evidence="7">O-antigen polymerase</fullName>
    </submittedName>
</protein>
<name>C6E3Z2_GEOSM</name>
<keyword evidence="3 5" id="KW-1133">Transmembrane helix</keyword>
<feature type="transmembrane region" description="Helical" evidence="5">
    <location>
        <begin position="229"/>
        <end position="261"/>
    </location>
</feature>
<evidence type="ECO:0000256" key="5">
    <source>
        <dbReference type="SAM" id="Phobius"/>
    </source>
</evidence>
<evidence type="ECO:0000256" key="3">
    <source>
        <dbReference type="ARBA" id="ARBA00022989"/>
    </source>
</evidence>
<dbReference type="PANTHER" id="PTHR37422:SF13">
    <property type="entry name" value="LIPOPOLYSACCHARIDE BIOSYNTHESIS PROTEIN PA4999-RELATED"/>
    <property type="match status" value="1"/>
</dbReference>
<sequence>MLGMLALLACLTLVAWLFIRDNRVRPMPSPESWLTLAWFFIVGTRPLSAWFSIPEEDSSDAFLEGSPLDRYSLLVLILCGCLVLLHKRPQWRNVLRSNLWFTGFIAYCAISVIWSDYPFVSFKRWVREFGNLVMVVLILTQDDPAKTCRALLARFAYLVIPLSAVLISYFPSLGTYYSSDLAGIAYCGVAIHKNMLGSIMFISAVYLAWELIYVPDARETKAWDLTLLAALWLMAVWLMLVASSSTALICLALGSAMLLMLKLSFARKQVRHLGVYSLLGASLLVTLFSLQGAVEMITGAVGRDLTFTGRTELWADVLREPINPLVGTGYQSFWLGARADDLWERYLFHPRQSHNGYLETYLNGGLLGLFLLLAVIASIGKRLKGGLLSGNNFAVLLFSFWVAGLFYNFTEARFVGPNLIWIMLSLAALYQPEKGESLQTAG</sequence>
<evidence type="ECO:0000313" key="7">
    <source>
        <dbReference type="EMBL" id="ACT19211.1"/>
    </source>
</evidence>
<dbReference type="InterPro" id="IPR051533">
    <property type="entry name" value="WaaL-like"/>
</dbReference>
<dbReference type="GO" id="GO:0016020">
    <property type="term" value="C:membrane"/>
    <property type="evidence" value="ECO:0007669"/>
    <property type="project" value="UniProtKB-SubCell"/>
</dbReference>
<feature type="transmembrane region" description="Helical" evidence="5">
    <location>
        <begin position="273"/>
        <end position="294"/>
    </location>
</feature>
<feature type="transmembrane region" description="Helical" evidence="5">
    <location>
        <begin position="387"/>
        <end position="407"/>
    </location>
</feature>
<dbReference type="OrthoDB" id="115889at2"/>
<evidence type="ECO:0000259" key="6">
    <source>
        <dbReference type="Pfam" id="PF04932"/>
    </source>
</evidence>
<evidence type="ECO:0000256" key="1">
    <source>
        <dbReference type="ARBA" id="ARBA00004141"/>
    </source>
</evidence>
<evidence type="ECO:0000256" key="2">
    <source>
        <dbReference type="ARBA" id="ARBA00022692"/>
    </source>
</evidence>
<feature type="transmembrane region" description="Helical" evidence="5">
    <location>
        <begin position="68"/>
        <end position="85"/>
    </location>
</feature>
<dbReference type="InterPro" id="IPR007016">
    <property type="entry name" value="O-antigen_ligase-rel_domated"/>
</dbReference>
<keyword evidence="2 5" id="KW-0812">Transmembrane</keyword>
<comment type="subcellular location">
    <subcellularLocation>
        <location evidence="1">Membrane</location>
        <topology evidence="1">Multi-pass membrane protein</topology>
    </subcellularLocation>
</comment>
<gene>
    <name evidence="7" type="ordered locus">GM21_3184</name>
</gene>
<dbReference type="AlphaFoldDB" id="C6E3Z2"/>
<feature type="domain" description="O-antigen ligase-related" evidence="6">
    <location>
        <begin position="230"/>
        <end position="373"/>
    </location>
</feature>
<organism evidence="7">
    <name type="scientific">Geobacter sp. (strain M21)</name>
    <dbReference type="NCBI Taxonomy" id="443144"/>
    <lineage>
        <taxon>Bacteria</taxon>
        <taxon>Pseudomonadati</taxon>
        <taxon>Thermodesulfobacteriota</taxon>
        <taxon>Desulfuromonadia</taxon>
        <taxon>Geobacterales</taxon>
        <taxon>Geobacteraceae</taxon>
        <taxon>Geobacter</taxon>
    </lineage>
</organism>
<keyword evidence="4 5" id="KW-0472">Membrane</keyword>
<dbReference type="eggNOG" id="COG3307">
    <property type="taxonomic scope" value="Bacteria"/>
</dbReference>
<dbReference type="Pfam" id="PF04932">
    <property type="entry name" value="Wzy_C"/>
    <property type="match status" value="1"/>
</dbReference>
<dbReference type="KEGG" id="gem:GM21_3184"/>
<dbReference type="EMBL" id="CP001661">
    <property type="protein sequence ID" value="ACT19211.1"/>
    <property type="molecule type" value="Genomic_DNA"/>
</dbReference>
<feature type="transmembrane region" description="Helical" evidence="5">
    <location>
        <begin position="151"/>
        <end position="171"/>
    </location>
</feature>
<dbReference type="HOGENOM" id="CLU_039809_2_0_7"/>
<accession>C6E3Z2</accession>
<proteinExistence type="predicted"/>
<feature type="transmembrane region" description="Helical" evidence="5">
    <location>
        <begin position="361"/>
        <end position="380"/>
    </location>
</feature>
<feature type="transmembrane region" description="Helical" evidence="5">
    <location>
        <begin position="97"/>
        <end position="115"/>
    </location>
</feature>
<dbReference type="STRING" id="443144.GM21_3184"/>
<feature type="transmembrane region" description="Helical" evidence="5">
    <location>
        <begin position="183"/>
        <end position="209"/>
    </location>
</feature>
<evidence type="ECO:0000256" key="4">
    <source>
        <dbReference type="ARBA" id="ARBA00023136"/>
    </source>
</evidence>
<reference evidence="7" key="1">
    <citation type="submission" date="2009-07" db="EMBL/GenBank/DDBJ databases">
        <title>Complete sequence of Geobacter sp. M21.</title>
        <authorList>
            <consortium name="US DOE Joint Genome Institute"/>
            <person name="Lucas S."/>
            <person name="Copeland A."/>
            <person name="Lapidus A."/>
            <person name="Glavina del Rio T."/>
            <person name="Dalin E."/>
            <person name="Tice H."/>
            <person name="Bruce D."/>
            <person name="Goodwin L."/>
            <person name="Pitluck S."/>
            <person name="Saunders E."/>
            <person name="Brettin T."/>
            <person name="Detter J.C."/>
            <person name="Han C."/>
            <person name="Larimer F."/>
            <person name="Land M."/>
            <person name="Hauser L."/>
            <person name="Kyrpides N."/>
            <person name="Ovchinnikova G."/>
            <person name="Lovley D."/>
        </authorList>
    </citation>
    <scope>NUCLEOTIDE SEQUENCE [LARGE SCALE GENOMIC DNA]</scope>
    <source>
        <strain evidence="7">M21</strain>
    </source>
</reference>
<dbReference type="PANTHER" id="PTHR37422">
    <property type="entry name" value="TEICHURONIC ACID BIOSYNTHESIS PROTEIN TUAE"/>
    <property type="match status" value="1"/>
</dbReference>